<dbReference type="Pfam" id="PF01882">
    <property type="entry name" value="DUF58"/>
    <property type="match status" value="1"/>
</dbReference>
<proteinExistence type="predicted"/>
<dbReference type="PANTHER" id="PTHR33608">
    <property type="entry name" value="BLL2464 PROTEIN"/>
    <property type="match status" value="1"/>
</dbReference>
<sequence length="290" mass="31216">MAAALEPGQRLRPGLAARALLDAWRLVPPQKPVGRLPGSELASGVGASLEMQDRRSYAPGDDVRRLDWGAFARTDQLMVRQYREEVAPKLELLLDVSASMGVDADKAQLAVDLAALFCGLARSAGAPAQLVLLGDQLTLSEPEALDHGVAFESERPVSELLSDAAAHARPTAQRVLVSDLLSEVDASGATRSLAGRTERLSILQVLSPSEVEPEASGPSRLVDAEGGSSLDVIVDRGAIEAYRRRLERLQQSWRESSQRIGGRFLSLTCGPPLTSLCRERLAVEGWLEPR</sequence>
<evidence type="ECO:0000313" key="3">
    <source>
        <dbReference type="Proteomes" id="UP000316921"/>
    </source>
</evidence>
<name>A0A518BIM8_9BACT</name>
<dbReference type="AlphaFoldDB" id="A0A518BIM8"/>
<keyword evidence="3" id="KW-1185">Reference proteome</keyword>
<organism evidence="2 3">
    <name type="scientific">Engelhardtia mirabilis</name>
    <dbReference type="NCBI Taxonomy" id="2528011"/>
    <lineage>
        <taxon>Bacteria</taxon>
        <taxon>Pseudomonadati</taxon>
        <taxon>Planctomycetota</taxon>
        <taxon>Planctomycetia</taxon>
        <taxon>Planctomycetia incertae sedis</taxon>
        <taxon>Engelhardtia</taxon>
    </lineage>
</organism>
<dbReference type="EMBL" id="CP036287">
    <property type="protein sequence ID" value="QDU66803.1"/>
    <property type="molecule type" value="Genomic_DNA"/>
</dbReference>
<dbReference type="KEGG" id="pbap:Pla133_18790"/>
<reference evidence="2 3" key="1">
    <citation type="submission" date="2019-02" db="EMBL/GenBank/DDBJ databases">
        <title>Deep-cultivation of Planctomycetes and their phenomic and genomic characterization uncovers novel biology.</title>
        <authorList>
            <person name="Wiegand S."/>
            <person name="Jogler M."/>
            <person name="Boedeker C."/>
            <person name="Pinto D."/>
            <person name="Vollmers J."/>
            <person name="Rivas-Marin E."/>
            <person name="Kohn T."/>
            <person name="Peeters S.H."/>
            <person name="Heuer A."/>
            <person name="Rast P."/>
            <person name="Oberbeckmann S."/>
            <person name="Bunk B."/>
            <person name="Jeske O."/>
            <person name="Meyerdierks A."/>
            <person name="Storesund J.E."/>
            <person name="Kallscheuer N."/>
            <person name="Luecker S."/>
            <person name="Lage O.M."/>
            <person name="Pohl T."/>
            <person name="Merkel B.J."/>
            <person name="Hornburger P."/>
            <person name="Mueller R.-W."/>
            <person name="Bruemmer F."/>
            <person name="Labrenz M."/>
            <person name="Spormann A.M."/>
            <person name="Op den Camp H."/>
            <person name="Overmann J."/>
            <person name="Amann R."/>
            <person name="Jetten M.S.M."/>
            <person name="Mascher T."/>
            <person name="Medema M.H."/>
            <person name="Devos D.P."/>
            <person name="Kaster A.-K."/>
            <person name="Ovreas L."/>
            <person name="Rohde M."/>
            <person name="Galperin M.Y."/>
            <person name="Jogler C."/>
        </authorList>
    </citation>
    <scope>NUCLEOTIDE SEQUENCE [LARGE SCALE GENOMIC DNA]</scope>
    <source>
        <strain evidence="2 3">Pla133</strain>
    </source>
</reference>
<evidence type="ECO:0000259" key="1">
    <source>
        <dbReference type="Pfam" id="PF01882"/>
    </source>
</evidence>
<accession>A0A518BIM8</accession>
<gene>
    <name evidence="2" type="ORF">Pla133_18790</name>
</gene>
<protein>
    <recommendedName>
        <fullName evidence="1">DUF58 domain-containing protein</fullName>
    </recommendedName>
</protein>
<dbReference type="InterPro" id="IPR002881">
    <property type="entry name" value="DUF58"/>
</dbReference>
<dbReference type="PANTHER" id="PTHR33608:SF7">
    <property type="entry name" value="DUF58 DOMAIN-CONTAINING PROTEIN"/>
    <property type="match status" value="1"/>
</dbReference>
<evidence type="ECO:0000313" key="2">
    <source>
        <dbReference type="EMBL" id="QDU66803.1"/>
    </source>
</evidence>
<dbReference type="Proteomes" id="UP000316921">
    <property type="component" value="Chromosome"/>
</dbReference>
<dbReference type="RefSeq" id="WP_145064609.1">
    <property type="nucleotide sequence ID" value="NZ_CP036287.1"/>
</dbReference>
<feature type="domain" description="DUF58" evidence="1">
    <location>
        <begin position="54"/>
        <end position="250"/>
    </location>
</feature>